<reference evidence="1" key="1">
    <citation type="submission" date="2023-05" db="EMBL/GenBank/DDBJ databases">
        <authorList>
            <person name="Stuckert A."/>
        </authorList>
    </citation>
    <scope>NUCLEOTIDE SEQUENCE</scope>
</reference>
<proteinExistence type="predicted"/>
<dbReference type="Proteomes" id="UP001162483">
    <property type="component" value="Unassembled WGS sequence"/>
</dbReference>
<gene>
    <name evidence="1" type="ORF">SPARVUS_LOCUS2240963</name>
</gene>
<name>A0ABN9B6J8_9NEOB</name>
<organism evidence="1 2">
    <name type="scientific">Staurois parvus</name>
    <dbReference type="NCBI Taxonomy" id="386267"/>
    <lineage>
        <taxon>Eukaryota</taxon>
        <taxon>Metazoa</taxon>
        <taxon>Chordata</taxon>
        <taxon>Craniata</taxon>
        <taxon>Vertebrata</taxon>
        <taxon>Euteleostomi</taxon>
        <taxon>Amphibia</taxon>
        <taxon>Batrachia</taxon>
        <taxon>Anura</taxon>
        <taxon>Neobatrachia</taxon>
        <taxon>Ranoidea</taxon>
        <taxon>Ranidae</taxon>
        <taxon>Staurois</taxon>
    </lineage>
</organism>
<accession>A0ABN9B6J8</accession>
<comment type="caution">
    <text evidence="1">The sequence shown here is derived from an EMBL/GenBank/DDBJ whole genome shotgun (WGS) entry which is preliminary data.</text>
</comment>
<sequence length="67" mass="7498">MDGFIHDAIHCILVPSCEWSQLITCTCHMVLVRGPVQRSVFWTQRAPDRGAARSKGARTVENDGRCL</sequence>
<evidence type="ECO:0000313" key="2">
    <source>
        <dbReference type="Proteomes" id="UP001162483"/>
    </source>
</evidence>
<protein>
    <submittedName>
        <fullName evidence="1">Uncharacterized protein</fullName>
    </submittedName>
</protein>
<keyword evidence="2" id="KW-1185">Reference proteome</keyword>
<evidence type="ECO:0000313" key="1">
    <source>
        <dbReference type="EMBL" id="CAI9543165.1"/>
    </source>
</evidence>
<dbReference type="EMBL" id="CATNWA010002540">
    <property type="protein sequence ID" value="CAI9543165.1"/>
    <property type="molecule type" value="Genomic_DNA"/>
</dbReference>